<feature type="transmembrane region" description="Helical" evidence="8">
    <location>
        <begin position="12"/>
        <end position="32"/>
    </location>
</feature>
<dbReference type="InterPro" id="IPR035965">
    <property type="entry name" value="PAS-like_dom_sf"/>
</dbReference>
<keyword evidence="8" id="KW-0812">Transmembrane</keyword>
<dbReference type="InterPro" id="IPR001610">
    <property type="entry name" value="PAC"/>
</dbReference>
<evidence type="ECO:0000256" key="5">
    <source>
        <dbReference type="ARBA" id="ARBA00022679"/>
    </source>
</evidence>
<feature type="domain" description="PAS" evidence="10">
    <location>
        <begin position="775"/>
        <end position="830"/>
    </location>
</feature>
<feature type="domain" description="PAS" evidence="10">
    <location>
        <begin position="628"/>
        <end position="674"/>
    </location>
</feature>
<feature type="domain" description="Histidine kinase" evidence="9">
    <location>
        <begin position="913"/>
        <end position="1156"/>
    </location>
</feature>
<dbReference type="Gene3D" id="3.30.450.20">
    <property type="entry name" value="PAS domain"/>
    <property type="match status" value="5"/>
</dbReference>
<feature type="transmembrane region" description="Helical" evidence="8">
    <location>
        <begin position="286"/>
        <end position="305"/>
    </location>
</feature>
<dbReference type="CDD" id="cd12912">
    <property type="entry name" value="PDC2_MCP_like"/>
    <property type="match status" value="1"/>
</dbReference>
<keyword evidence="7" id="KW-0175">Coiled coil</keyword>
<keyword evidence="8" id="KW-1133">Transmembrane helix</keyword>
<proteinExistence type="predicted"/>
<dbReference type="GO" id="GO:0000155">
    <property type="term" value="F:phosphorelay sensor kinase activity"/>
    <property type="evidence" value="ECO:0007669"/>
    <property type="project" value="InterPro"/>
</dbReference>
<sequence length="1156" mass="130575">MSVSLKSKITIPVFFLIFAGFVGLAALAYVCFTGEFKSEMAKQQLGLIAALGQQLDDKLALAQRQLVSVASDINPQDLLQPERLQKILDNKKETRIFFDAGFRVVDRKGRLLAGSPRSYESLGRTCPAEEYVSKTFRTGSPAISTPYRISLPGEFPVVSFTAPIKAGDGTVVAVISGRMRLTEDSFITKINRLKIGDHGYFSLITEGRVIVTHPDSSYVLKTVRPGLNRAVDRAIAGFEGITESPNLSGVDGFAMFKHLKNVDWILAAHYPRSEVYGPIMKIRTKLIVAIALIDLILATVIWLVMARITAPLIRFTRHVASLPGKVGEDKYFRDAAADEIGTLAETFNAMVGELERQQMELQTQKNFAEKLISNATAPIFVLDSLHRIVFWNKACEKLTGFMAEAMIGTERQWEPFYSQRRPTLADVIISHDQEKLPELYDKSSPSTLAKEGLQSEGWYSGLGGKDRYIFFEAAPIRNADDALVAVIETLQDITERKIAEDNVILLKDFYLSLFEEFPAFIWRAGTDAKCNYLNKTWLDFTGRTLEQDLGDGWAEGVHPEDRDYCLATYLEASEARRPFRMEYRLRRWDGVYRWVVNFGRPFNDFDGVFAGYIGSCYDITESREAEESLRKLSRAVEQSPASIVITDVRGGIEYVNPKFTQLTGYEFEEVQGKNPRIMKSDANPPEVYEELWRAITSGREWRGELLNRKKSGERYWENVTIAPVSDTDGVITHFLAIKEDITARKEAEEALRQSREKLEKHHEQLSDLFLQVQQGKREWEQTLDCISDLVILVDEAERVRRCNLAVVELVGKPFDDILGTDWRTLLLAPDIETRGRTQWSMQFYHSQSEKWFYLTYYPIKDDDISGAVITFHDFTELKRASEALETALKELKEAHSQMLQKEKMASIGQLAAGVAHEINNPIGFVNSNLGTLDKYVGRMIEFIQAQGEALSSSASQEVGEVIASQRKKLKLDYIIEDSRKLIQESLDGTDRVRKIVQNLKSFSRVDESEYKRENLNNCLESTLNIVWNELKYKATVEREYGELPETRCYPQQLNQVFMNLLVNAAHAIESQGTITIRSWAEGADIFIAISDTGSGIPDELHSRIFEPFFTTKEVGKGTGLGLSISYDIVKKHGGEILLESVVGEGTTFTVRLPVTD</sequence>
<dbReference type="InterPro" id="IPR005467">
    <property type="entry name" value="His_kinase_dom"/>
</dbReference>
<dbReference type="SUPFAM" id="SSF55874">
    <property type="entry name" value="ATPase domain of HSP90 chaperone/DNA topoisomerase II/histidine kinase"/>
    <property type="match status" value="1"/>
</dbReference>
<dbReference type="SMART" id="SM00091">
    <property type="entry name" value="PAS"/>
    <property type="match status" value="4"/>
</dbReference>
<dbReference type="PRINTS" id="PR00344">
    <property type="entry name" value="BCTRLSENSOR"/>
</dbReference>
<evidence type="ECO:0000259" key="12">
    <source>
        <dbReference type="PROSITE" id="PS50885"/>
    </source>
</evidence>
<dbReference type="InterPro" id="IPR003661">
    <property type="entry name" value="HisK_dim/P_dom"/>
</dbReference>
<dbReference type="Pfam" id="PF08448">
    <property type="entry name" value="PAS_4"/>
    <property type="match status" value="1"/>
</dbReference>
<keyword evidence="4" id="KW-0597">Phosphoprotein</keyword>
<dbReference type="Gene3D" id="1.10.287.130">
    <property type="match status" value="1"/>
</dbReference>
<comment type="subcellular location">
    <subcellularLocation>
        <location evidence="2">Membrane</location>
    </subcellularLocation>
</comment>
<dbReference type="SMART" id="SM00304">
    <property type="entry name" value="HAMP"/>
    <property type="match status" value="1"/>
</dbReference>
<comment type="caution">
    <text evidence="13">The sequence shown here is derived from an EMBL/GenBank/DDBJ whole genome shotgun (WGS) entry which is preliminary data.</text>
</comment>
<dbReference type="InterPro" id="IPR004358">
    <property type="entry name" value="Sig_transdc_His_kin-like_C"/>
</dbReference>
<dbReference type="InterPro" id="IPR003660">
    <property type="entry name" value="HAMP_dom"/>
</dbReference>
<feature type="domain" description="HAMP" evidence="12">
    <location>
        <begin position="306"/>
        <end position="359"/>
    </location>
</feature>
<keyword evidence="5" id="KW-0808">Transferase</keyword>
<dbReference type="SMART" id="SM00086">
    <property type="entry name" value="PAC"/>
    <property type="match status" value="4"/>
</dbReference>
<feature type="domain" description="PAC" evidence="11">
    <location>
        <begin position="453"/>
        <end position="505"/>
    </location>
</feature>
<dbReference type="Pfam" id="PF08447">
    <property type="entry name" value="PAS_3"/>
    <property type="match status" value="1"/>
</dbReference>
<dbReference type="GO" id="GO:0016020">
    <property type="term" value="C:membrane"/>
    <property type="evidence" value="ECO:0007669"/>
    <property type="project" value="UniProtKB-SubCell"/>
</dbReference>
<dbReference type="CDD" id="cd00082">
    <property type="entry name" value="HisKA"/>
    <property type="match status" value="1"/>
</dbReference>
<evidence type="ECO:0000259" key="11">
    <source>
        <dbReference type="PROSITE" id="PS50113"/>
    </source>
</evidence>
<dbReference type="Pfam" id="PF13426">
    <property type="entry name" value="PAS_9"/>
    <property type="match status" value="2"/>
</dbReference>
<dbReference type="InterPro" id="IPR013656">
    <property type="entry name" value="PAS_4"/>
</dbReference>
<keyword evidence="8" id="KW-0472">Membrane</keyword>
<feature type="coiled-coil region" evidence="7">
    <location>
        <begin position="737"/>
        <end position="771"/>
    </location>
</feature>
<dbReference type="Gene3D" id="3.30.565.10">
    <property type="entry name" value="Histidine kinase-like ATPase, C-terminal domain"/>
    <property type="match status" value="1"/>
</dbReference>
<dbReference type="PANTHER" id="PTHR43304:SF1">
    <property type="entry name" value="PAC DOMAIN-CONTAINING PROTEIN"/>
    <property type="match status" value="1"/>
</dbReference>
<dbReference type="EMBL" id="VLLN01000009">
    <property type="protein sequence ID" value="TWJ19458.1"/>
    <property type="molecule type" value="Genomic_DNA"/>
</dbReference>
<dbReference type="PROSITE" id="PS50109">
    <property type="entry name" value="HIS_KIN"/>
    <property type="match status" value="1"/>
</dbReference>
<protein>
    <recommendedName>
        <fullName evidence="3">histidine kinase</fullName>
        <ecNumber evidence="3">2.7.13.3</ecNumber>
    </recommendedName>
</protein>
<dbReference type="Gene3D" id="6.10.340.10">
    <property type="match status" value="1"/>
</dbReference>
<dbReference type="NCBIfam" id="TIGR00229">
    <property type="entry name" value="sensory_box"/>
    <property type="match status" value="3"/>
</dbReference>
<dbReference type="InterPro" id="IPR052162">
    <property type="entry name" value="Sensor_kinase/Photoreceptor"/>
</dbReference>
<dbReference type="InterPro" id="IPR013655">
    <property type="entry name" value="PAS_fold_3"/>
</dbReference>
<dbReference type="CDD" id="cd06225">
    <property type="entry name" value="HAMP"/>
    <property type="match status" value="1"/>
</dbReference>
<evidence type="ECO:0000256" key="4">
    <source>
        <dbReference type="ARBA" id="ARBA00022553"/>
    </source>
</evidence>
<evidence type="ECO:0000256" key="8">
    <source>
        <dbReference type="SAM" id="Phobius"/>
    </source>
</evidence>
<evidence type="ECO:0000313" key="13">
    <source>
        <dbReference type="EMBL" id="TWJ19458.1"/>
    </source>
</evidence>
<dbReference type="InterPro" id="IPR036097">
    <property type="entry name" value="HisK_dim/P_sf"/>
</dbReference>
<dbReference type="SMART" id="SM00388">
    <property type="entry name" value="HisKA"/>
    <property type="match status" value="1"/>
</dbReference>
<dbReference type="FunFam" id="3.30.450.20:FF:000099">
    <property type="entry name" value="Sensory box sensor histidine kinase"/>
    <property type="match status" value="1"/>
</dbReference>
<evidence type="ECO:0000313" key="14">
    <source>
        <dbReference type="Proteomes" id="UP000319449"/>
    </source>
</evidence>
<dbReference type="InterPro" id="IPR003594">
    <property type="entry name" value="HATPase_dom"/>
</dbReference>
<dbReference type="RefSeq" id="WP_246125813.1">
    <property type="nucleotide sequence ID" value="NZ_VLLN01000009.1"/>
</dbReference>
<dbReference type="PANTHER" id="PTHR43304">
    <property type="entry name" value="PHYTOCHROME-LIKE PROTEIN CPH1"/>
    <property type="match status" value="1"/>
</dbReference>
<dbReference type="CDD" id="cd18773">
    <property type="entry name" value="PDC1_HK_sensor"/>
    <property type="match status" value="1"/>
</dbReference>
<feature type="coiled-coil region" evidence="7">
    <location>
        <begin position="874"/>
        <end position="904"/>
    </location>
</feature>
<dbReference type="InterPro" id="IPR000014">
    <property type="entry name" value="PAS"/>
</dbReference>
<dbReference type="PROSITE" id="PS50885">
    <property type="entry name" value="HAMP"/>
    <property type="match status" value="1"/>
</dbReference>
<dbReference type="PROSITE" id="PS50113">
    <property type="entry name" value="PAC"/>
    <property type="match status" value="3"/>
</dbReference>
<keyword evidence="14" id="KW-1185">Reference proteome</keyword>
<feature type="domain" description="PAC" evidence="11">
    <location>
        <begin position="579"/>
        <end position="631"/>
    </location>
</feature>
<evidence type="ECO:0000256" key="7">
    <source>
        <dbReference type="SAM" id="Coils"/>
    </source>
</evidence>
<dbReference type="PROSITE" id="PS50112">
    <property type="entry name" value="PAS"/>
    <property type="match status" value="3"/>
</dbReference>
<feature type="domain" description="PAS" evidence="10">
    <location>
        <begin position="364"/>
        <end position="447"/>
    </location>
</feature>
<dbReference type="EC" id="2.7.13.3" evidence="3"/>
<evidence type="ECO:0000256" key="3">
    <source>
        <dbReference type="ARBA" id="ARBA00012438"/>
    </source>
</evidence>
<evidence type="ECO:0000256" key="2">
    <source>
        <dbReference type="ARBA" id="ARBA00004370"/>
    </source>
</evidence>
<accession>A0A562VNJ8</accession>
<gene>
    <name evidence="13" type="ORF">JN12_01874</name>
</gene>
<dbReference type="SUPFAM" id="SSF55785">
    <property type="entry name" value="PYP-like sensor domain (PAS domain)"/>
    <property type="match status" value="4"/>
</dbReference>
<evidence type="ECO:0000259" key="10">
    <source>
        <dbReference type="PROSITE" id="PS50112"/>
    </source>
</evidence>
<reference evidence="13 14" key="1">
    <citation type="submission" date="2019-07" db="EMBL/GenBank/DDBJ databases">
        <title>Genomic Encyclopedia of Archaeal and Bacterial Type Strains, Phase II (KMG-II): from individual species to whole genera.</title>
        <authorList>
            <person name="Goeker M."/>
        </authorList>
    </citation>
    <scope>NUCLEOTIDE SEQUENCE [LARGE SCALE GENOMIC DNA]</scope>
    <source>
        <strain evidence="13 14">ATCC BAA-1139</strain>
    </source>
</reference>
<dbReference type="Proteomes" id="UP000319449">
    <property type="component" value="Unassembled WGS sequence"/>
</dbReference>
<dbReference type="Pfam" id="PF02518">
    <property type="entry name" value="HATPase_c"/>
    <property type="match status" value="1"/>
</dbReference>
<keyword evidence="6 13" id="KW-0418">Kinase</keyword>
<dbReference type="SMART" id="SM00387">
    <property type="entry name" value="HATPase_c"/>
    <property type="match status" value="1"/>
</dbReference>
<evidence type="ECO:0000256" key="1">
    <source>
        <dbReference type="ARBA" id="ARBA00000085"/>
    </source>
</evidence>
<feature type="domain" description="PAC" evidence="11">
    <location>
        <begin position="699"/>
        <end position="753"/>
    </location>
</feature>
<dbReference type="SUPFAM" id="SSF47384">
    <property type="entry name" value="Homodimeric domain of signal transducing histidine kinase"/>
    <property type="match status" value="1"/>
</dbReference>
<dbReference type="InterPro" id="IPR036890">
    <property type="entry name" value="HATPase_C_sf"/>
</dbReference>
<name>A0A562VNJ8_9BACT</name>
<dbReference type="InterPro" id="IPR000700">
    <property type="entry name" value="PAS-assoc_C"/>
</dbReference>
<organism evidence="13 14">
    <name type="scientific">Geobacter argillaceus</name>
    <dbReference type="NCBI Taxonomy" id="345631"/>
    <lineage>
        <taxon>Bacteria</taxon>
        <taxon>Pseudomonadati</taxon>
        <taxon>Thermodesulfobacteriota</taxon>
        <taxon>Desulfuromonadia</taxon>
        <taxon>Geobacterales</taxon>
        <taxon>Geobacteraceae</taxon>
        <taxon>Geobacter</taxon>
    </lineage>
</organism>
<evidence type="ECO:0000259" key="9">
    <source>
        <dbReference type="PROSITE" id="PS50109"/>
    </source>
</evidence>
<dbReference type="CDD" id="cd00130">
    <property type="entry name" value="PAS"/>
    <property type="match status" value="3"/>
</dbReference>
<evidence type="ECO:0000256" key="6">
    <source>
        <dbReference type="ARBA" id="ARBA00022777"/>
    </source>
</evidence>
<comment type="catalytic activity">
    <reaction evidence="1">
        <text>ATP + protein L-histidine = ADP + protein N-phospho-L-histidine.</text>
        <dbReference type="EC" id="2.7.13.3"/>
    </reaction>
</comment>
<dbReference type="AlphaFoldDB" id="A0A562VNJ8"/>